<dbReference type="InterPro" id="IPR005123">
    <property type="entry name" value="Oxoglu/Fe-dep_dioxygenase_dom"/>
</dbReference>
<dbReference type="SMART" id="SM00702">
    <property type="entry name" value="P4Hc"/>
    <property type="match status" value="1"/>
</dbReference>
<evidence type="ECO:0000256" key="5">
    <source>
        <dbReference type="ARBA" id="ARBA00023004"/>
    </source>
</evidence>
<dbReference type="InterPro" id="IPR045054">
    <property type="entry name" value="P4HA-like"/>
</dbReference>
<protein>
    <submittedName>
        <fullName evidence="8">24300_t:CDS:1</fullName>
    </submittedName>
</protein>
<dbReference type="InterPro" id="IPR044862">
    <property type="entry name" value="Pro_4_hyd_alph_FE2OG_OXY"/>
</dbReference>
<accession>A0A9N8ZQQ0</accession>
<feature type="compositionally biased region" description="Low complexity" evidence="6">
    <location>
        <begin position="233"/>
        <end position="246"/>
    </location>
</feature>
<keyword evidence="4" id="KW-0560">Oxidoreductase</keyword>
<dbReference type="OrthoDB" id="69177at2759"/>
<dbReference type="PANTHER" id="PTHR10869">
    <property type="entry name" value="PROLYL 4-HYDROXYLASE ALPHA SUBUNIT"/>
    <property type="match status" value="1"/>
</dbReference>
<evidence type="ECO:0000313" key="8">
    <source>
        <dbReference type="EMBL" id="CAG8503924.1"/>
    </source>
</evidence>
<dbReference type="Gene3D" id="2.60.120.620">
    <property type="entry name" value="q2cbj1_9rhob like domain"/>
    <property type="match status" value="1"/>
</dbReference>
<feature type="compositionally biased region" description="Polar residues" evidence="6">
    <location>
        <begin position="313"/>
        <end position="341"/>
    </location>
</feature>
<evidence type="ECO:0000256" key="1">
    <source>
        <dbReference type="ARBA" id="ARBA00001961"/>
    </source>
</evidence>
<feature type="region of interest" description="Disordered" evidence="6">
    <location>
        <begin position="450"/>
        <end position="475"/>
    </location>
</feature>
<organism evidence="8 9">
    <name type="scientific">Dentiscutata erythropus</name>
    <dbReference type="NCBI Taxonomy" id="1348616"/>
    <lineage>
        <taxon>Eukaryota</taxon>
        <taxon>Fungi</taxon>
        <taxon>Fungi incertae sedis</taxon>
        <taxon>Mucoromycota</taxon>
        <taxon>Glomeromycotina</taxon>
        <taxon>Glomeromycetes</taxon>
        <taxon>Diversisporales</taxon>
        <taxon>Gigasporaceae</taxon>
        <taxon>Dentiscutata</taxon>
    </lineage>
</organism>
<evidence type="ECO:0000256" key="4">
    <source>
        <dbReference type="ARBA" id="ARBA00023002"/>
    </source>
</evidence>
<evidence type="ECO:0000259" key="7">
    <source>
        <dbReference type="PROSITE" id="PS51471"/>
    </source>
</evidence>
<feature type="region of interest" description="Disordered" evidence="6">
    <location>
        <begin position="375"/>
        <end position="399"/>
    </location>
</feature>
<dbReference type="EMBL" id="CAJVPY010001026">
    <property type="protein sequence ID" value="CAG8503924.1"/>
    <property type="molecule type" value="Genomic_DNA"/>
</dbReference>
<name>A0A9N8ZQQ0_9GLOM</name>
<evidence type="ECO:0000313" key="9">
    <source>
        <dbReference type="Proteomes" id="UP000789405"/>
    </source>
</evidence>
<feature type="region of interest" description="Disordered" evidence="6">
    <location>
        <begin position="313"/>
        <end position="348"/>
    </location>
</feature>
<dbReference type="GO" id="GO:0031418">
    <property type="term" value="F:L-ascorbic acid binding"/>
    <property type="evidence" value="ECO:0007669"/>
    <property type="project" value="InterPro"/>
</dbReference>
<gene>
    <name evidence="8" type="ORF">DERYTH_LOCUS3043</name>
</gene>
<proteinExistence type="predicted"/>
<dbReference type="AlphaFoldDB" id="A0A9N8ZQQ0"/>
<dbReference type="GO" id="GO:0004656">
    <property type="term" value="F:procollagen-proline 4-dioxygenase activity"/>
    <property type="evidence" value="ECO:0007669"/>
    <property type="project" value="TreeGrafter"/>
</dbReference>
<evidence type="ECO:0000256" key="3">
    <source>
        <dbReference type="ARBA" id="ARBA00022964"/>
    </source>
</evidence>
<comment type="caution">
    <text evidence="8">The sequence shown here is derived from an EMBL/GenBank/DDBJ whole genome shotgun (WGS) entry which is preliminary data.</text>
</comment>
<keyword evidence="3" id="KW-0223">Dioxygenase</keyword>
<dbReference type="Pfam" id="PF13640">
    <property type="entry name" value="2OG-FeII_Oxy_3"/>
    <property type="match status" value="1"/>
</dbReference>
<dbReference type="Proteomes" id="UP000789405">
    <property type="component" value="Unassembled WGS sequence"/>
</dbReference>
<dbReference type="PANTHER" id="PTHR10869:SF241">
    <property type="entry name" value="FE2OG DIOXYGENASE DOMAIN-CONTAINING PROTEIN"/>
    <property type="match status" value="1"/>
</dbReference>
<dbReference type="PROSITE" id="PS51471">
    <property type="entry name" value="FE2OG_OXY"/>
    <property type="match status" value="1"/>
</dbReference>
<dbReference type="GO" id="GO:0005783">
    <property type="term" value="C:endoplasmic reticulum"/>
    <property type="evidence" value="ECO:0007669"/>
    <property type="project" value="TreeGrafter"/>
</dbReference>
<keyword evidence="2" id="KW-0479">Metal-binding</keyword>
<feature type="domain" description="Fe2OG dioxygenase" evidence="7">
    <location>
        <begin position="114"/>
        <end position="211"/>
    </location>
</feature>
<evidence type="ECO:0000256" key="6">
    <source>
        <dbReference type="SAM" id="MobiDB-lite"/>
    </source>
</evidence>
<keyword evidence="5" id="KW-0408">Iron</keyword>
<dbReference type="InterPro" id="IPR006620">
    <property type="entry name" value="Pro_4_hyd_alph"/>
</dbReference>
<sequence length="558" mass="61995">MSDILSKPLNIQLEAVPVDLTPLDMPYPKDVCAFTIDNVCTPEECAALIKLSEEGGYEPALVNVGGGHQQLITDVRNNTRYIRDDVKISSDLWSRISKFVPNTWTKDSFPAVGLNERLRFLRYDPGERFKPHQDGSYQRDDGSETTFVTLQLYLNDEGLEGGETSFLNPSGNKVKVAPKTGMVLVFEHLLYHEGSEVLKGRKYVIRTDVFYKTDKFLVSTPASVHKASGLKFSRSSASRKNSSNNNTQFSDKDMTPPILTSINQPVSEIKQNVAKRFSLKVSPKIPKFIRSSSSSSTKSRLSVSTLNNDNYLINQSDSLNKPSSSPTKLSTELPPQNSPNSPYVARTGNASDVLKSSNEAQDTCSISENWETITQNDYKNSSDERNENNEKNGIDQSLIFTSDPIPNKKHGGAPLLISNIGKNVFFNYKGSKKEYKPPEIVTIPSLSPPSVTYVSPPPTIPQKPKKKRGSHLRSGSFYSTKQTLANALLRRVRNRPVSESNVNEDVLTYTSFPDPDPEDYVNIYPWDLPDSISATEAAGGVLQMIEYDGIYINGVRVN</sequence>
<reference evidence="8" key="1">
    <citation type="submission" date="2021-06" db="EMBL/GenBank/DDBJ databases">
        <authorList>
            <person name="Kallberg Y."/>
            <person name="Tangrot J."/>
            <person name="Rosling A."/>
        </authorList>
    </citation>
    <scope>NUCLEOTIDE SEQUENCE</scope>
    <source>
        <strain evidence="8">MA453B</strain>
    </source>
</reference>
<feature type="region of interest" description="Disordered" evidence="6">
    <location>
        <begin position="229"/>
        <end position="257"/>
    </location>
</feature>
<dbReference type="GO" id="GO:0005506">
    <property type="term" value="F:iron ion binding"/>
    <property type="evidence" value="ECO:0007669"/>
    <property type="project" value="InterPro"/>
</dbReference>
<keyword evidence="9" id="KW-1185">Reference proteome</keyword>
<comment type="cofactor">
    <cofactor evidence="1">
        <name>L-ascorbate</name>
        <dbReference type="ChEBI" id="CHEBI:38290"/>
    </cofactor>
</comment>
<evidence type="ECO:0000256" key="2">
    <source>
        <dbReference type="ARBA" id="ARBA00022723"/>
    </source>
</evidence>
<feature type="compositionally biased region" description="Basic and acidic residues" evidence="6">
    <location>
        <begin position="380"/>
        <end position="393"/>
    </location>
</feature>